<dbReference type="RefSeq" id="WP_153660394.1">
    <property type="nucleotide sequence ID" value="NZ_JAAIKR010000001.1"/>
</dbReference>
<sequence length="298" mass="33173">MNALLTKAVQLSAALCCCCFAFSTIAAQAKPINTHTQTQTNATTATPDASHYAFANYLGSGVYRTAGQKAAVANIPISMLIDEDDDHQMKLRLPVSLGFFNYSFTDLPEGEFPDTVGTLTITPGLEYHWFYNDKLTLESYLDLGYGHNFTNSSNIGIVSVGTGAIYRIDNPKYTPILSNKLFWAGYRSSVNHNSDSFAVFQSGVDFGLGYHWQWQNVEVEPRLFVSGRWYFDQLTFINPEGEDVLTNHSYEVGASLAFSKPVGWEVFGWDGLKLDRFGISYQNGGGLEVWRLIFDIPI</sequence>
<protein>
    <recommendedName>
        <fullName evidence="4">Transporter</fullName>
    </recommendedName>
</protein>
<keyword evidence="3" id="KW-1185">Reference proteome</keyword>
<gene>
    <name evidence="2" type="ORF">G3R48_03150</name>
</gene>
<proteinExistence type="predicted"/>
<dbReference type="Proteomes" id="UP000811844">
    <property type="component" value="Unassembled WGS sequence"/>
</dbReference>
<dbReference type="EMBL" id="JAAIKR010000001">
    <property type="protein sequence ID" value="MBR9726991.1"/>
    <property type="molecule type" value="Genomic_DNA"/>
</dbReference>
<evidence type="ECO:0000313" key="3">
    <source>
        <dbReference type="Proteomes" id="UP000811844"/>
    </source>
</evidence>
<keyword evidence="1" id="KW-0732">Signal</keyword>
<reference evidence="2 3" key="1">
    <citation type="submission" date="2020-02" db="EMBL/GenBank/DDBJ databases">
        <title>Shewanella WXL01 sp. nov., a marine bacterium isolated from green algae in Luhuitou Fringing Reef (Northern South China Sea).</title>
        <authorList>
            <person name="Wang X."/>
        </authorList>
    </citation>
    <scope>NUCLEOTIDE SEQUENCE [LARGE SCALE GENOMIC DNA]</scope>
    <source>
        <strain evidence="2 3">MCCC 1A01895</strain>
    </source>
</reference>
<comment type="caution">
    <text evidence="2">The sequence shown here is derived from an EMBL/GenBank/DDBJ whole genome shotgun (WGS) entry which is preliminary data.</text>
</comment>
<organism evidence="2 3">
    <name type="scientific">Shewanella intestini</name>
    <dbReference type="NCBI Taxonomy" id="2017544"/>
    <lineage>
        <taxon>Bacteria</taxon>
        <taxon>Pseudomonadati</taxon>
        <taxon>Pseudomonadota</taxon>
        <taxon>Gammaproteobacteria</taxon>
        <taxon>Alteromonadales</taxon>
        <taxon>Shewanellaceae</taxon>
        <taxon>Shewanella</taxon>
    </lineage>
</organism>
<evidence type="ECO:0000256" key="1">
    <source>
        <dbReference type="SAM" id="SignalP"/>
    </source>
</evidence>
<accession>A0ABS5HZ28</accession>
<evidence type="ECO:0008006" key="4">
    <source>
        <dbReference type="Google" id="ProtNLM"/>
    </source>
</evidence>
<name>A0ABS5HZ28_9GAMM</name>
<feature type="chain" id="PRO_5045875465" description="Transporter" evidence="1">
    <location>
        <begin position="30"/>
        <end position="298"/>
    </location>
</feature>
<feature type="signal peptide" evidence="1">
    <location>
        <begin position="1"/>
        <end position="29"/>
    </location>
</feature>
<evidence type="ECO:0000313" key="2">
    <source>
        <dbReference type="EMBL" id="MBR9726991.1"/>
    </source>
</evidence>